<dbReference type="Gene3D" id="2.130.10.10">
    <property type="entry name" value="YVTN repeat-like/Quinoprotein amine dehydrogenase"/>
    <property type="match status" value="1"/>
</dbReference>
<dbReference type="SUPFAM" id="SSF75011">
    <property type="entry name" value="3-carboxy-cis,cis-mucoante lactonizing enzyme"/>
    <property type="match status" value="1"/>
</dbReference>
<dbReference type="PANTHER" id="PTHR30344:SF7">
    <property type="entry name" value="DUF2415 DOMAIN-CONTAINING PROTEIN"/>
    <property type="match status" value="1"/>
</dbReference>
<dbReference type="InterPro" id="IPR019405">
    <property type="entry name" value="Lactonase_7-beta_prop"/>
</dbReference>
<proteinExistence type="inferred from homology"/>
<dbReference type="InterPro" id="IPR050282">
    <property type="entry name" value="Cycloisomerase_2"/>
</dbReference>
<accession>A0A9P5P0R2</accession>
<reference evidence="2" key="1">
    <citation type="submission" date="2020-11" db="EMBL/GenBank/DDBJ databases">
        <authorList>
            <consortium name="DOE Joint Genome Institute"/>
            <person name="Ahrendt S."/>
            <person name="Riley R."/>
            <person name="Andreopoulos W."/>
            <person name="LaButti K."/>
            <person name="Pangilinan J."/>
            <person name="Ruiz-duenas F.J."/>
            <person name="Barrasa J.M."/>
            <person name="Sanchez-Garcia M."/>
            <person name="Camarero S."/>
            <person name="Miyauchi S."/>
            <person name="Serrano A."/>
            <person name="Linde D."/>
            <person name="Babiker R."/>
            <person name="Drula E."/>
            <person name="Ayuso-Fernandez I."/>
            <person name="Pacheco R."/>
            <person name="Padilla G."/>
            <person name="Ferreira P."/>
            <person name="Barriuso J."/>
            <person name="Kellner H."/>
            <person name="Castanera R."/>
            <person name="Alfaro M."/>
            <person name="Ramirez L."/>
            <person name="Pisabarro A.G."/>
            <person name="Kuo A."/>
            <person name="Tritt A."/>
            <person name="Lipzen A."/>
            <person name="He G."/>
            <person name="Yan M."/>
            <person name="Ng V."/>
            <person name="Cullen D."/>
            <person name="Martin F."/>
            <person name="Rosso M.-N."/>
            <person name="Henrissat B."/>
            <person name="Hibbett D."/>
            <person name="Martinez A.T."/>
            <person name="Grigoriev I.V."/>
        </authorList>
    </citation>
    <scope>NUCLEOTIDE SEQUENCE</scope>
    <source>
        <strain evidence="2">AH 44721</strain>
    </source>
</reference>
<dbReference type="OrthoDB" id="9972196at2759"/>
<keyword evidence="3" id="KW-1185">Reference proteome</keyword>
<dbReference type="GO" id="GO:0017057">
    <property type="term" value="F:6-phosphogluconolactonase activity"/>
    <property type="evidence" value="ECO:0007669"/>
    <property type="project" value="TreeGrafter"/>
</dbReference>
<gene>
    <name evidence="2" type="ORF">CPB84DRAFT_1833785</name>
</gene>
<dbReference type="InterPro" id="IPR015943">
    <property type="entry name" value="WD40/YVTN_repeat-like_dom_sf"/>
</dbReference>
<dbReference type="Proteomes" id="UP000724874">
    <property type="component" value="Unassembled WGS sequence"/>
</dbReference>
<organism evidence="2 3">
    <name type="scientific">Gymnopilus junonius</name>
    <name type="common">Spectacular rustgill mushroom</name>
    <name type="synonym">Gymnopilus spectabilis subsp. junonius</name>
    <dbReference type="NCBI Taxonomy" id="109634"/>
    <lineage>
        <taxon>Eukaryota</taxon>
        <taxon>Fungi</taxon>
        <taxon>Dikarya</taxon>
        <taxon>Basidiomycota</taxon>
        <taxon>Agaricomycotina</taxon>
        <taxon>Agaricomycetes</taxon>
        <taxon>Agaricomycetidae</taxon>
        <taxon>Agaricales</taxon>
        <taxon>Agaricineae</taxon>
        <taxon>Hymenogastraceae</taxon>
        <taxon>Gymnopilus</taxon>
    </lineage>
</organism>
<comment type="similarity">
    <text evidence="1">Belongs to the cycloisomerase 2 family.</text>
</comment>
<evidence type="ECO:0000313" key="3">
    <source>
        <dbReference type="Proteomes" id="UP000724874"/>
    </source>
</evidence>
<dbReference type="AlphaFoldDB" id="A0A9P5P0R2"/>
<dbReference type="PANTHER" id="PTHR30344">
    <property type="entry name" value="6-PHOSPHOGLUCONOLACTONASE-RELATED"/>
    <property type="match status" value="1"/>
</dbReference>
<name>A0A9P5P0R2_GYMJU</name>
<dbReference type="EMBL" id="JADNYJ010000004">
    <property type="protein sequence ID" value="KAF8911688.1"/>
    <property type="molecule type" value="Genomic_DNA"/>
</dbReference>
<evidence type="ECO:0000313" key="2">
    <source>
        <dbReference type="EMBL" id="KAF8911688.1"/>
    </source>
</evidence>
<sequence length="360" mass="38996">MVYHILVASYSNEIVTLTFDPTVPSLEVTSKLTVGHHPSWIASSPGYPELVFTGLEQADGKILTLGKDSEGRLHKIAEVSSAGSDPCHLVVVKNELVIANYSSGTVGFLPIHRDPKLASAMTPASIQLSGTGPNTSRQESSHPHQVVFNEEYQELFVADLGADKVLRLSKTEDGAWKVIGEIDYEPGGGPRHLAFHNGDMFTLLELSSKLTRHRVPRLPRQPTFVTSTPTMSQPLPQPNEMLAAEILISPATTSFPTPYIYLSNRDDPSPEGDIISIFSFGAGLKERERDGGKLELVNEVRTGLRHLRGIVFSGPEGRYLIAGGANGGGVKIFERTDGGKGLRFVVGNESIEAPTGFSWL</sequence>
<protein>
    <submittedName>
        <fullName evidence="2">Lactonase, 7-bladed beta-propeller-domain-containing protein</fullName>
    </submittedName>
</protein>
<evidence type="ECO:0000256" key="1">
    <source>
        <dbReference type="ARBA" id="ARBA00005564"/>
    </source>
</evidence>
<comment type="caution">
    <text evidence="2">The sequence shown here is derived from an EMBL/GenBank/DDBJ whole genome shotgun (WGS) entry which is preliminary data.</text>
</comment>
<dbReference type="Pfam" id="PF10282">
    <property type="entry name" value="Lactonase"/>
    <property type="match status" value="1"/>
</dbReference>